<evidence type="ECO:0000313" key="2">
    <source>
        <dbReference type="Proteomes" id="UP000001116"/>
    </source>
</evidence>
<sequence>MSALAQPKLYVKAISAGALAGLGAAGTALVDGVVTGQEWVGIAIAALAAGITVYNIPNGASPDPTTSTPDEPPHG</sequence>
<dbReference type="STRING" id="266940.Krad_1698"/>
<accession>A6W8P5</accession>
<dbReference type="AlphaFoldDB" id="A6W8P5"/>
<evidence type="ECO:0000313" key="1">
    <source>
        <dbReference type="EMBL" id="ABS03184.1"/>
    </source>
</evidence>
<proteinExistence type="predicted"/>
<name>A6W8P5_KINRD</name>
<keyword evidence="2" id="KW-1185">Reference proteome</keyword>
<dbReference type="EMBL" id="CP000750">
    <property type="protein sequence ID" value="ABS03184.1"/>
    <property type="molecule type" value="Genomic_DNA"/>
</dbReference>
<dbReference type="HOGENOM" id="CLU_2666237_0_0_11"/>
<dbReference type="KEGG" id="kra:Krad_1698"/>
<organism evidence="1 2">
    <name type="scientific">Kineococcus radiotolerans (strain ATCC BAA-149 / DSM 14245 / SRS30216)</name>
    <dbReference type="NCBI Taxonomy" id="266940"/>
    <lineage>
        <taxon>Bacteria</taxon>
        <taxon>Bacillati</taxon>
        <taxon>Actinomycetota</taxon>
        <taxon>Actinomycetes</taxon>
        <taxon>Kineosporiales</taxon>
        <taxon>Kineosporiaceae</taxon>
        <taxon>Kineococcus</taxon>
    </lineage>
</organism>
<gene>
    <name evidence="1" type="ordered locus">Krad_1698</name>
</gene>
<protein>
    <submittedName>
        <fullName evidence="1">Uncharacterized protein</fullName>
    </submittedName>
</protein>
<dbReference type="Proteomes" id="UP000001116">
    <property type="component" value="Chromosome"/>
</dbReference>
<reference evidence="2" key="1">
    <citation type="journal article" date="2008" name="PLoS ONE">
        <title>Survival in nuclear waste, extreme resistance, and potential applications gleaned from the genome sequence of Kineococcus radiotolerans SRS30216.</title>
        <authorList>
            <person name="Bagwell C.E."/>
            <person name="Bhat S."/>
            <person name="Hawkins G.M."/>
            <person name="Smith B.W."/>
            <person name="Biswas T."/>
            <person name="Hoover T.R."/>
            <person name="Saunders E."/>
            <person name="Han C.S."/>
            <person name="Tsodikov O.V."/>
            <person name="Shimkets L.J."/>
        </authorList>
    </citation>
    <scope>NUCLEOTIDE SEQUENCE [LARGE SCALE GENOMIC DNA]</scope>
    <source>
        <strain evidence="2">ATCC BAA-149 / DSM 14245 / SRS30216</strain>
    </source>
</reference>
<dbReference type="RefSeq" id="WP_011981677.1">
    <property type="nucleotide sequence ID" value="NC_009664.2"/>
</dbReference>